<evidence type="ECO:0000313" key="2">
    <source>
        <dbReference type="EMBL" id="KAD5318106.1"/>
    </source>
</evidence>
<name>A0A5N6NTS2_9ASTR</name>
<dbReference type="AlphaFoldDB" id="A0A5N6NTS2"/>
<keyword evidence="3" id="KW-1185">Reference proteome</keyword>
<protein>
    <submittedName>
        <fullName evidence="2">Uncharacterized protein</fullName>
    </submittedName>
</protein>
<organism evidence="2 3">
    <name type="scientific">Mikania micrantha</name>
    <name type="common">bitter vine</name>
    <dbReference type="NCBI Taxonomy" id="192012"/>
    <lineage>
        <taxon>Eukaryota</taxon>
        <taxon>Viridiplantae</taxon>
        <taxon>Streptophyta</taxon>
        <taxon>Embryophyta</taxon>
        <taxon>Tracheophyta</taxon>
        <taxon>Spermatophyta</taxon>
        <taxon>Magnoliopsida</taxon>
        <taxon>eudicotyledons</taxon>
        <taxon>Gunneridae</taxon>
        <taxon>Pentapetalae</taxon>
        <taxon>asterids</taxon>
        <taxon>campanulids</taxon>
        <taxon>Asterales</taxon>
        <taxon>Asteraceae</taxon>
        <taxon>Asteroideae</taxon>
        <taxon>Heliantheae alliance</taxon>
        <taxon>Eupatorieae</taxon>
        <taxon>Mikania</taxon>
    </lineage>
</organism>
<dbReference type="EMBL" id="SZYD01000009">
    <property type="protein sequence ID" value="KAD5318106.1"/>
    <property type="molecule type" value="Genomic_DNA"/>
</dbReference>
<accession>A0A5N6NTS2</accession>
<evidence type="ECO:0000256" key="1">
    <source>
        <dbReference type="SAM" id="MobiDB-lite"/>
    </source>
</evidence>
<dbReference type="Proteomes" id="UP000326396">
    <property type="component" value="Linkage Group LG17"/>
</dbReference>
<feature type="region of interest" description="Disordered" evidence="1">
    <location>
        <begin position="160"/>
        <end position="179"/>
    </location>
</feature>
<reference evidence="2 3" key="1">
    <citation type="submission" date="2019-05" db="EMBL/GenBank/DDBJ databases">
        <title>Mikania micrantha, genome provides insights into the molecular mechanism of rapid growth.</title>
        <authorList>
            <person name="Liu B."/>
        </authorList>
    </citation>
    <scope>NUCLEOTIDE SEQUENCE [LARGE SCALE GENOMIC DNA]</scope>
    <source>
        <strain evidence="2">NLD-2019</strain>
        <tissue evidence="2">Leaf</tissue>
    </source>
</reference>
<comment type="caution">
    <text evidence="2">The sequence shown here is derived from an EMBL/GenBank/DDBJ whole genome shotgun (WGS) entry which is preliminary data.</text>
</comment>
<gene>
    <name evidence="2" type="ORF">E3N88_18052</name>
</gene>
<dbReference type="OrthoDB" id="1930460at2759"/>
<evidence type="ECO:0000313" key="3">
    <source>
        <dbReference type="Proteomes" id="UP000326396"/>
    </source>
</evidence>
<sequence>MRVKTSCIHVLQLGGGSGSQANSHRSGKELVGANPSADQEKLNNMVYVKYNRALQRRHRKEGTTDPIELEDIDESNEWLMGKIEDDEQNDDDDDLVFIGDDLTFNVVCKASGADEPIRLTRASKARATTDGFGPSRIDKGKQHALYDEDDEIEEDIGVLNEEGDGPMLGDNDTIDLDLY</sequence>
<proteinExistence type="predicted"/>